<dbReference type="RefSeq" id="WP_147325116.1">
    <property type="nucleotide sequence ID" value="NZ_QVQT02000006.1"/>
</dbReference>
<dbReference type="Pfam" id="PF18914">
    <property type="entry name" value="DUF5666"/>
    <property type="match status" value="2"/>
</dbReference>
<feature type="domain" description="DUF5666" evidence="3">
    <location>
        <begin position="146"/>
        <end position="222"/>
    </location>
</feature>
<sequence length="390" mass="39275">MHLFPSAALLLAILAAPFCAAPAFAKSPAPAAAQAATGTSSHVIGTVASISGNTLTLNTGNGASTSVTVSDSTRLLRTEPGQKTLAGAAKIALTDLAVGDRVLVMFTPSSDSSPAAATAVIAMKQSDIAQKQQAERADWQRRGVGGLVKSVDSTAGSITLMSGSRVITVKVAPATTILRYAPDSIRFTDAKPSTLDQIHAGDQVTARGDHSADGGEVTAEEIVSGSFRNIAGTIVSMDAASSSLTVKDLRTKKQVVIHTTADSQLHRLEPTMAQMIAARLRSGGASPAEAPSGAAPAQHAAGGPNGQGRAAGGDLARVIQRAPVVQLSDLHKGDAIMIVATQGTPDSATAVTLLAGVEPMLEASASASQNMFSASWNLGGGSAGGEEGTP</sequence>
<organism evidence="4 5">
    <name type="scientific">Paracidobacterium acidisoli</name>
    <dbReference type="NCBI Taxonomy" id="2303751"/>
    <lineage>
        <taxon>Bacteria</taxon>
        <taxon>Pseudomonadati</taxon>
        <taxon>Acidobacteriota</taxon>
        <taxon>Terriglobia</taxon>
        <taxon>Terriglobales</taxon>
        <taxon>Acidobacteriaceae</taxon>
        <taxon>Paracidobacterium</taxon>
    </lineage>
</organism>
<feature type="chain" id="PRO_5017060246" description="DUF5666 domain-containing protein" evidence="2">
    <location>
        <begin position="26"/>
        <end position="390"/>
    </location>
</feature>
<dbReference type="Proteomes" id="UP000264702">
    <property type="component" value="Unassembled WGS sequence"/>
</dbReference>
<evidence type="ECO:0000256" key="2">
    <source>
        <dbReference type="SAM" id="SignalP"/>
    </source>
</evidence>
<dbReference type="InterPro" id="IPR043724">
    <property type="entry name" value="DUF5666"/>
</dbReference>
<dbReference type="EMBL" id="QVQT01000006">
    <property type="protein sequence ID" value="RFU15497.1"/>
    <property type="molecule type" value="Genomic_DNA"/>
</dbReference>
<comment type="caution">
    <text evidence="4">The sequence shown here is derived from an EMBL/GenBank/DDBJ whole genome shotgun (WGS) entry which is preliminary data.</text>
</comment>
<name>A0A372IKQ4_9BACT</name>
<dbReference type="AlphaFoldDB" id="A0A372IKQ4"/>
<accession>A0A372IKQ4</accession>
<keyword evidence="5" id="KW-1185">Reference proteome</keyword>
<feature type="compositionally biased region" description="Low complexity" evidence="1">
    <location>
        <begin position="282"/>
        <end position="302"/>
    </location>
</feature>
<gene>
    <name evidence="4" type="ORF">D0Y96_17760</name>
</gene>
<dbReference type="OrthoDB" id="110723at2"/>
<evidence type="ECO:0000259" key="3">
    <source>
        <dbReference type="Pfam" id="PF18914"/>
    </source>
</evidence>
<keyword evidence="2" id="KW-0732">Signal</keyword>
<feature type="signal peptide" evidence="2">
    <location>
        <begin position="1"/>
        <end position="25"/>
    </location>
</feature>
<evidence type="ECO:0000256" key="1">
    <source>
        <dbReference type="SAM" id="MobiDB-lite"/>
    </source>
</evidence>
<reference evidence="4 5" key="1">
    <citation type="submission" date="2018-08" db="EMBL/GenBank/DDBJ databases">
        <title>Acidipila sp. 4G-K13, an acidobacterium isolated from forest soil.</title>
        <authorList>
            <person name="Gao Z.-H."/>
            <person name="Qiu L.-H."/>
        </authorList>
    </citation>
    <scope>NUCLEOTIDE SEQUENCE [LARGE SCALE GENOMIC DNA]</scope>
    <source>
        <strain evidence="4 5">4G-K13</strain>
    </source>
</reference>
<feature type="domain" description="DUF5666" evidence="3">
    <location>
        <begin position="45"/>
        <end position="114"/>
    </location>
</feature>
<proteinExistence type="predicted"/>
<protein>
    <recommendedName>
        <fullName evidence="3">DUF5666 domain-containing protein</fullName>
    </recommendedName>
</protein>
<feature type="region of interest" description="Disordered" evidence="1">
    <location>
        <begin position="282"/>
        <end position="311"/>
    </location>
</feature>
<evidence type="ECO:0000313" key="4">
    <source>
        <dbReference type="EMBL" id="RFU15497.1"/>
    </source>
</evidence>
<evidence type="ECO:0000313" key="5">
    <source>
        <dbReference type="Proteomes" id="UP000264702"/>
    </source>
</evidence>